<feature type="region of interest" description="Disordered" evidence="3">
    <location>
        <begin position="48"/>
        <end position="101"/>
    </location>
</feature>
<feature type="compositionally biased region" description="Low complexity" evidence="3">
    <location>
        <begin position="66"/>
        <end position="75"/>
    </location>
</feature>
<evidence type="ECO:0000256" key="3">
    <source>
        <dbReference type="SAM" id="MobiDB-lite"/>
    </source>
</evidence>
<protein>
    <submittedName>
        <fullName evidence="6">Uncharacterized protein</fullName>
    </submittedName>
</protein>
<gene>
    <name evidence="6" type="ORF">SETIT_8G139200v2</name>
</gene>
<feature type="compositionally biased region" description="Pro residues" evidence="3">
    <location>
        <begin position="76"/>
        <end position="93"/>
    </location>
</feature>
<evidence type="ECO:0000259" key="4">
    <source>
        <dbReference type="Pfam" id="PF23571"/>
    </source>
</evidence>
<dbReference type="Pfam" id="PF23572">
    <property type="entry name" value="GH3_C"/>
    <property type="match status" value="1"/>
</dbReference>
<sequence length="730" mass="79220">MRYIYRTCRAREFHLCNNSSCTRTRQCRKPLHVLAHRAHACMDLAMSTTTTSTSPAPDHDRGHRLPSSTPFAVSPPASPAMPTPPPPSLPPTIPACDPHDGPASLQLIEDLTTHAGAIQRRVLGEILAMNAGTDYVRGFLGADADAEARSVGELAAAFKARVPVVEYEDVKPYIERIANGAPSSLISSKTITELLTSSGTSGGQPKLMPSTEEELDRKTFLYNLLVPVMNKYVAGLDEGRCMYLLFVKPEITTASGLVARPVLTSYYKSRHFRDRPDSPYTRYTSPNEAILCPDSAQSMYAQLLCGLARRGEVLRVGAVFASAFLRAVKFLEGHWRALCDDIREGRVDAERVADRACREAAARVVARPDPELADAVAAECAAPSWRGIVRRLWPRTKYIDVIVTGSMAQYIPLLEFYGGGLPLVSTMYASSECYFGINLRPLDRPEDVAYTLLPNMCYYEFIKVEKDGEDVRDGEVVDLVDVEIGGYYELVVTTFTGLYRYRVGDILQVSGFHNTAPQFRFVHRRNVVLSVDTDKTSEDDLLRAVTAAKRLLVPLGGAILSEYTAYADTASIPGHYVLFWELTPPPLPTSDDGDAVARVMAACCAEVEAGLDAVYRRCRSRDRSVGPLEIRVVCPGAFDALMDLCVSHGSSVNQYKTPRCIKHPDAIAVLEARVVGRFFSDAVPHWEPFQVNAAAAAATGADAAAAAAAATGADAAAGATAASSNEGAPA</sequence>
<reference evidence="6" key="1">
    <citation type="journal article" date="2012" name="Nat. Biotechnol.">
        <title>Reference genome sequence of the model plant Setaria.</title>
        <authorList>
            <person name="Bennetzen J.L."/>
            <person name="Schmutz J."/>
            <person name="Wang H."/>
            <person name="Percifield R."/>
            <person name="Hawkins J."/>
            <person name="Pontaroli A.C."/>
            <person name="Estep M."/>
            <person name="Feng L."/>
            <person name="Vaughn J.N."/>
            <person name="Grimwood J."/>
            <person name="Jenkins J."/>
            <person name="Barry K."/>
            <person name="Lindquist E."/>
            <person name="Hellsten U."/>
            <person name="Deshpande S."/>
            <person name="Wang X."/>
            <person name="Wu X."/>
            <person name="Mitros T."/>
            <person name="Triplett J."/>
            <person name="Yang X."/>
            <person name="Ye C.Y."/>
            <person name="Mauro-Herrera M."/>
            <person name="Wang L."/>
            <person name="Li P."/>
            <person name="Sharma M."/>
            <person name="Sharma R."/>
            <person name="Ronald P.C."/>
            <person name="Panaud O."/>
            <person name="Kellogg E.A."/>
            <person name="Brutnell T.P."/>
            <person name="Doust A.N."/>
            <person name="Tuskan G.A."/>
            <person name="Rokhsar D."/>
            <person name="Devos K.M."/>
        </authorList>
    </citation>
    <scope>NUCLEOTIDE SEQUENCE [LARGE SCALE GENOMIC DNA]</scope>
    <source>
        <strain evidence="6">Yugu1</strain>
    </source>
</reference>
<dbReference type="PANTHER" id="PTHR31901:SF33">
    <property type="entry name" value="INDOLE-3-ACETIC ACID-AMIDO SYNTHETASE GH3.17"/>
    <property type="match status" value="1"/>
</dbReference>
<reference evidence="6" key="2">
    <citation type="submission" date="2015-07" db="EMBL/GenBank/DDBJ databases">
        <authorList>
            <person name="Noorani M."/>
        </authorList>
    </citation>
    <scope>NUCLEOTIDE SEQUENCE</scope>
    <source>
        <strain evidence="6">Yugu1</strain>
    </source>
</reference>
<keyword evidence="2" id="KW-0436">Ligase</keyword>
<evidence type="ECO:0000256" key="2">
    <source>
        <dbReference type="ARBA" id="ARBA00022598"/>
    </source>
</evidence>
<evidence type="ECO:0000313" key="6">
    <source>
        <dbReference type="EMBL" id="RCV38400.1"/>
    </source>
</evidence>
<dbReference type="InterPro" id="IPR055377">
    <property type="entry name" value="GH3_M"/>
</dbReference>
<evidence type="ECO:0000256" key="1">
    <source>
        <dbReference type="ARBA" id="ARBA00008068"/>
    </source>
</evidence>
<dbReference type="STRING" id="4555.A0A368S972"/>
<dbReference type="AlphaFoldDB" id="A0A368S972"/>
<evidence type="ECO:0000259" key="5">
    <source>
        <dbReference type="Pfam" id="PF23572"/>
    </source>
</evidence>
<name>A0A368S972_SETIT</name>
<dbReference type="Pfam" id="PF23571">
    <property type="entry name" value="GH3_M"/>
    <property type="match status" value="1"/>
</dbReference>
<dbReference type="InterPro" id="IPR055378">
    <property type="entry name" value="GH3_C"/>
</dbReference>
<feature type="domain" description="GH3 middle" evidence="4">
    <location>
        <begin position="450"/>
        <end position="524"/>
    </location>
</feature>
<dbReference type="OrthoDB" id="10004661at2759"/>
<dbReference type="EMBL" id="CM003535">
    <property type="protein sequence ID" value="RCV38400.1"/>
    <property type="molecule type" value="Genomic_DNA"/>
</dbReference>
<dbReference type="GO" id="GO:0016874">
    <property type="term" value="F:ligase activity"/>
    <property type="evidence" value="ECO:0007669"/>
    <property type="project" value="UniProtKB-KW"/>
</dbReference>
<dbReference type="PANTHER" id="PTHR31901">
    <property type="entry name" value="GH3 DOMAIN-CONTAINING PROTEIN"/>
    <property type="match status" value="1"/>
</dbReference>
<comment type="similarity">
    <text evidence="1">Belongs to the IAA-amido conjugating enzyme family.</text>
</comment>
<accession>A0A368S972</accession>
<dbReference type="Pfam" id="PF03321">
    <property type="entry name" value="GH3"/>
    <property type="match status" value="1"/>
</dbReference>
<organism evidence="6">
    <name type="scientific">Setaria italica</name>
    <name type="common">Foxtail millet</name>
    <name type="synonym">Panicum italicum</name>
    <dbReference type="NCBI Taxonomy" id="4555"/>
    <lineage>
        <taxon>Eukaryota</taxon>
        <taxon>Viridiplantae</taxon>
        <taxon>Streptophyta</taxon>
        <taxon>Embryophyta</taxon>
        <taxon>Tracheophyta</taxon>
        <taxon>Spermatophyta</taxon>
        <taxon>Magnoliopsida</taxon>
        <taxon>Liliopsida</taxon>
        <taxon>Poales</taxon>
        <taxon>Poaceae</taxon>
        <taxon>PACMAD clade</taxon>
        <taxon>Panicoideae</taxon>
        <taxon>Panicodae</taxon>
        <taxon>Paniceae</taxon>
        <taxon>Cenchrinae</taxon>
        <taxon>Setaria</taxon>
    </lineage>
</organism>
<proteinExistence type="inferred from homology"/>
<feature type="domain" description="GH3 C-terminal" evidence="5">
    <location>
        <begin position="540"/>
        <end position="664"/>
    </location>
</feature>
<dbReference type="InterPro" id="IPR004993">
    <property type="entry name" value="GH3"/>
</dbReference>